<dbReference type="InterPro" id="IPR001173">
    <property type="entry name" value="Glyco_trans_2-like"/>
</dbReference>
<dbReference type="AlphaFoldDB" id="A0A4Z0D8P4"/>
<dbReference type="SUPFAM" id="SSF53448">
    <property type="entry name" value="Nucleotide-diphospho-sugar transferases"/>
    <property type="match status" value="1"/>
</dbReference>
<dbReference type="CDD" id="cd04186">
    <property type="entry name" value="GT_2_like_c"/>
    <property type="match status" value="1"/>
</dbReference>
<organism evidence="2 3">
    <name type="scientific">Soehngenia longivitae</name>
    <dbReference type="NCBI Taxonomy" id="2562294"/>
    <lineage>
        <taxon>Bacteria</taxon>
        <taxon>Bacillati</taxon>
        <taxon>Bacillota</taxon>
        <taxon>Tissierellia</taxon>
        <taxon>Tissierellales</taxon>
        <taxon>Tissierellaceae</taxon>
        <taxon>Soehngenia</taxon>
    </lineage>
</organism>
<dbReference type="Gene3D" id="3.90.550.10">
    <property type="entry name" value="Spore Coat Polysaccharide Biosynthesis Protein SpsA, Chain A"/>
    <property type="match status" value="1"/>
</dbReference>
<accession>A0A4Z0D8P4</accession>
<dbReference type="InterPro" id="IPR029044">
    <property type="entry name" value="Nucleotide-diphossugar_trans"/>
</dbReference>
<dbReference type="EMBL" id="SRIB01000003">
    <property type="protein sequence ID" value="TFZ41210.1"/>
    <property type="molecule type" value="Genomic_DNA"/>
</dbReference>
<dbReference type="RefSeq" id="WP_135270691.1">
    <property type="nucleotide sequence ID" value="NZ_SRIB01000003.1"/>
</dbReference>
<proteinExistence type="predicted"/>
<comment type="caution">
    <text evidence="2">The sequence shown here is derived from an EMBL/GenBank/DDBJ whole genome shotgun (WGS) entry which is preliminary data.</text>
</comment>
<dbReference type="GO" id="GO:0016740">
    <property type="term" value="F:transferase activity"/>
    <property type="evidence" value="ECO:0007669"/>
    <property type="project" value="UniProtKB-KW"/>
</dbReference>
<dbReference type="OrthoDB" id="9813495at2"/>
<keyword evidence="3" id="KW-1185">Reference proteome</keyword>
<dbReference type="PANTHER" id="PTHR43179:SF10">
    <property type="entry name" value="GLYCOSYL TRANSFERASE"/>
    <property type="match status" value="1"/>
</dbReference>
<dbReference type="Pfam" id="PF00535">
    <property type="entry name" value="Glycos_transf_2"/>
    <property type="match status" value="1"/>
</dbReference>
<name>A0A4Z0D8P4_9FIRM</name>
<evidence type="ECO:0000313" key="3">
    <source>
        <dbReference type="Proteomes" id="UP000298381"/>
    </source>
</evidence>
<dbReference type="Proteomes" id="UP000298381">
    <property type="component" value="Unassembled WGS sequence"/>
</dbReference>
<feature type="domain" description="Glycosyltransferase 2-like" evidence="1">
    <location>
        <begin position="7"/>
        <end position="119"/>
    </location>
</feature>
<evidence type="ECO:0000313" key="2">
    <source>
        <dbReference type="EMBL" id="TFZ41210.1"/>
    </source>
</evidence>
<keyword evidence="2" id="KW-0808">Transferase</keyword>
<gene>
    <name evidence="2" type="ORF">E4100_03680</name>
</gene>
<sequence>MEQIDLSLAIVTYNNSKIIENTVKSIISSIPSEYSYKLYIIDNNSKDNTLDLVRKVDGNIEIIELGVNKGFGYGHNSILDIINSKYHFVVNPDIQIENSDQIKKMVEFLDKNQDVGMISPLILSPDLSIQYLCKTNPTVFDMVIRRISPNIFKQRQDRYIMKETGYNKIMKLDYATGAFMVFRTNIYKELNGFDDAFFMYLEDADITRRVNQISKAIFYPEARVIHAWERSGHKSFKFAIITIKSMIIYFNKWGWKLI</sequence>
<evidence type="ECO:0000259" key="1">
    <source>
        <dbReference type="Pfam" id="PF00535"/>
    </source>
</evidence>
<reference evidence="2 3" key="1">
    <citation type="submission" date="2019-03" db="EMBL/GenBank/DDBJ databases">
        <title>Draft genome sequence data and analysis of a Fermenting Bacterium, Soehngenia longevitae strain 1933PT, isolated from petroleum reservoir in Azerbaijan.</title>
        <authorList>
            <person name="Grouzdev D.S."/>
            <person name="Bidzhieva S.K."/>
            <person name="Sokolova D.S."/>
            <person name="Tourova T.P."/>
            <person name="Poltaraus A.B."/>
            <person name="Nazina T.N."/>
        </authorList>
    </citation>
    <scope>NUCLEOTIDE SEQUENCE [LARGE SCALE GENOMIC DNA]</scope>
    <source>
        <strain evidence="2 3">1933P</strain>
    </source>
</reference>
<dbReference type="PANTHER" id="PTHR43179">
    <property type="entry name" value="RHAMNOSYLTRANSFERASE WBBL"/>
    <property type="match status" value="1"/>
</dbReference>
<protein>
    <submittedName>
        <fullName evidence="2">Glycosyltransferase family 2 protein</fullName>
    </submittedName>
</protein>